<comment type="subcellular location">
    <subcellularLocation>
        <location evidence="1 2">Nucleus</location>
    </subcellularLocation>
</comment>
<dbReference type="PROSITE" id="PS50071">
    <property type="entry name" value="HOMEOBOX_2"/>
    <property type="match status" value="1"/>
</dbReference>
<accession>A0A6P7HZD0</accession>
<feature type="compositionally biased region" description="Acidic residues" evidence="3">
    <location>
        <begin position="1"/>
        <end position="12"/>
    </location>
</feature>
<feature type="compositionally biased region" description="Low complexity" evidence="3">
    <location>
        <begin position="737"/>
        <end position="750"/>
    </location>
</feature>
<feature type="region of interest" description="Disordered" evidence="3">
    <location>
        <begin position="656"/>
        <end position="757"/>
    </location>
</feature>
<dbReference type="GO" id="GO:0000981">
    <property type="term" value="F:DNA-binding transcription factor activity, RNA polymerase II-specific"/>
    <property type="evidence" value="ECO:0007669"/>
    <property type="project" value="TreeGrafter"/>
</dbReference>
<evidence type="ECO:0000313" key="5">
    <source>
        <dbReference type="Proteomes" id="UP000515145"/>
    </source>
</evidence>
<feature type="compositionally biased region" description="Basic and acidic residues" evidence="3">
    <location>
        <begin position="115"/>
        <end position="134"/>
    </location>
</feature>
<dbReference type="InParanoid" id="A0A6P7HZD0"/>
<evidence type="ECO:0000256" key="3">
    <source>
        <dbReference type="SAM" id="MobiDB-lite"/>
    </source>
</evidence>
<dbReference type="PANTHER" id="PTHR47060">
    <property type="entry name" value="HOMEOBOX PROTEIN NOBOX"/>
    <property type="match status" value="1"/>
</dbReference>
<dbReference type="SMART" id="SM00389">
    <property type="entry name" value="HOX"/>
    <property type="match status" value="1"/>
</dbReference>
<dbReference type="InterPro" id="IPR009057">
    <property type="entry name" value="Homeodomain-like_sf"/>
</dbReference>
<dbReference type="SUPFAM" id="SSF46689">
    <property type="entry name" value="Homeodomain-like"/>
    <property type="match status" value="1"/>
</dbReference>
<dbReference type="CTD" id="135935"/>
<dbReference type="GeneID" id="114432232"/>
<protein>
    <submittedName>
        <fullName evidence="6">Uncharacterized protein nobox</fullName>
    </submittedName>
</protein>
<dbReference type="RefSeq" id="XP_028255912.1">
    <property type="nucleotide sequence ID" value="XM_028400111.1"/>
</dbReference>
<feature type="compositionally biased region" description="Polar residues" evidence="3">
    <location>
        <begin position="699"/>
        <end position="716"/>
    </location>
</feature>
<evidence type="ECO:0000256" key="1">
    <source>
        <dbReference type="PROSITE-ProRule" id="PRU00108"/>
    </source>
</evidence>
<evidence type="ECO:0000313" key="6">
    <source>
        <dbReference type="RefSeq" id="XP_028255912.1"/>
    </source>
</evidence>
<dbReference type="OrthoDB" id="1867783at2759"/>
<keyword evidence="1 2" id="KW-0371">Homeobox</keyword>
<dbReference type="Gene3D" id="1.10.10.60">
    <property type="entry name" value="Homeodomain-like"/>
    <property type="match status" value="1"/>
</dbReference>
<gene>
    <name evidence="6" type="primary">nobox</name>
</gene>
<dbReference type="Proteomes" id="UP000515145">
    <property type="component" value="Chromosome 2"/>
</dbReference>
<feature type="compositionally biased region" description="Polar residues" evidence="3">
    <location>
        <begin position="656"/>
        <end position="671"/>
    </location>
</feature>
<dbReference type="InterPro" id="IPR042988">
    <property type="entry name" value="NOBOX"/>
</dbReference>
<feature type="region of interest" description="Disordered" evidence="3">
    <location>
        <begin position="1"/>
        <end position="186"/>
    </location>
</feature>
<feature type="compositionally biased region" description="Basic and acidic residues" evidence="3">
    <location>
        <begin position="89"/>
        <end position="99"/>
    </location>
</feature>
<keyword evidence="5" id="KW-1185">Reference proteome</keyword>
<feature type="compositionally biased region" description="Acidic residues" evidence="3">
    <location>
        <begin position="100"/>
        <end position="114"/>
    </location>
</feature>
<dbReference type="GO" id="GO:0005634">
    <property type="term" value="C:nucleus"/>
    <property type="evidence" value="ECO:0007669"/>
    <property type="project" value="UniProtKB-SubCell"/>
</dbReference>
<feature type="DNA-binding region" description="Homeobox" evidence="1">
    <location>
        <begin position="304"/>
        <end position="363"/>
    </location>
</feature>
<evidence type="ECO:0000256" key="2">
    <source>
        <dbReference type="RuleBase" id="RU000682"/>
    </source>
</evidence>
<dbReference type="InterPro" id="IPR001356">
    <property type="entry name" value="HD"/>
</dbReference>
<organism evidence="5 6">
    <name type="scientific">Parambassis ranga</name>
    <name type="common">Indian glassy fish</name>
    <dbReference type="NCBI Taxonomy" id="210632"/>
    <lineage>
        <taxon>Eukaryota</taxon>
        <taxon>Metazoa</taxon>
        <taxon>Chordata</taxon>
        <taxon>Craniata</taxon>
        <taxon>Vertebrata</taxon>
        <taxon>Euteleostomi</taxon>
        <taxon>Actinopterygii</taxon>
        <taxon>Neopterygii</taxon>
        <taxon>Teleostei</taxon>
        <taxon>Neoteleostei</taxon>
        <taxon>Acanthomorphata</taxon>
        <taxon>Ovalentaria</taxon>
        <taxon>Ambassidae</taxon>
        <taxon>Parambassis</taxon>
    </lineage>
</organism>
<reference evidence="6" key="1">
    <citation type="submission" date="2025-08" db="UniProtKB">
        <authorList>
            <consortium name="RefSeq"/>
        </authorList>
    </citation>
    <scope>IDENTIFICATION</scope>
</reference>
<keyword evidence="1 2" id="KW-0539">Nucleus</keyword>
<name>A0A6P7HZD0_9TELE</name>
<dbReference type="AlphaFoldDB" id="A0A6P7HZD0"/>
<evidence type="ECO:0000259" key="4">
    <source>
        <dbReference type="PROSITE" id="PS50071"/>
    </source>
</evidence>
<feature type="compositionally biased region" description="Low complexity" evidence="3">
    <location>
        <begin position="176"/>
        <end position="186"/>
    </location>
</feature>
<dbReference type="GO" id="GO:0000978">
    <property type="term" value="F:RNA polymerase II cis-regulatory region sequence-specific DNA binding"/>
    <property type="evidence" value="ECO:0007669"/>
    <property type="project" value="TreeGrafter"/>
</dbReference>
<feature type="domain" description="Homeobox" evidence="4">
    <location>
        <begin position="302"/>
        <end position="362"/>
    </location>
</feature>
<proteinExistence type="predicted"/>
<dbReference type="Pfam" id="PF00046">
    <property type="entry name" value="Homeodomain"/>
    <property type="match status" value="1"/>
</dbReference>
<sequence>MDEEAGLAEDFDCPSLLCEELQDLETKTDQKKMSRRRRRRREKEEEVLSQRENAGAGEEAAREEKEEGEEKNEVLSEKGLMATEGGEEEQVKPESRLDAEELQMEDEMENTEETIAEKQESKERKSLEQKDEQRRSRRKRGKKQSEQGRNGKGGKVVSETAEEEKTSEAQEVPVMSSEESSALSEPSVGLMNSCELSDPVYLGFGGTGLYCPSVPIPLLYSSQPPVPMQHAPPQPHGMKRPHSPLLPHSFPQQGPQPLEMEITQVYSTRRSIRYSARGRGRALSFPLLPGLDTVDGCLLPPASKKKTRTLYSTDQLEHLESLFQEDHYPDAEKRKAIAASVGVTPQRIMVWFQNRRAKWRKVCSITAKVEHRQSRAEYSSSSPHHQINPSMLTLASNSKGAPSFSGHFATRLPQLDTAATSFPTLSTPTPPSYNNLLANLNSPGQCRGRDAGQHHFSSQGGLADYHPRPMHSPPPLRRASLPLYTTTYNSANPNPPLLNTPAHTPPLFLDALEGGSSLAHRDTPSLQTDTSSLFDFAEKLDYLTSSQQSNALSYQLQTSYPTSQTQHQPQASLPRMAYLTPSPYLTPNPTDSNPTSYLTFGPGGNSTGVVTYSTGGHAYFQSQSAGQILLQSSGHHGGITAYQSYPWSNIYSQTAMHQRTQCPPTYPSSAGSARDHQTPSSTGLSLPSFFPRGDPGPSFTYSQRSSHAQAQTTSTVLPPVSTLRPPCLRSENNPTKVSSLLPSQVSSASPESPPVPPCVKVEYDSPRELHSHFQYDFSPINF</sequence>
<dbReference type="CDD" id="cd00086">
    <property type="entry name" value="homeodomain"/>
    <property type="match status" value="1"/>
</dbReference>
<dbReference type="PANTHER" id="PTHR47060:SF1">
    <property type="entry name" value="HOMEOBOX PROTEIN NOBOX"/>
    <property type="match status" value="1"/>
</dbReference>
<keyword evidence="1 2" id="KW-0238">DNA-binding</keyword>